<evidence type="ECO:0000313" key="5">
    <source>
        <dbReference type="Proteomes" id="UP000016160"/>
    </source>
</evidence>
<comment type="subcellular location">
    <subcellularLocation>
        <location evidence="2">Cell membrane</location>
        <topology evidence="2">Lipid-anchor</topology>
    </subcellularLocation>
</comment>
<proteinExistence type="inferred from homology"/>
<organism evidence="4 5">
    <name type="scientific">Formosa agariphila (strain DSM 15362 / KCTC 12365 / LMG 23005 / KMM 3901 / M-2Alg 35-1)</name>
    <dbReference type="NCBI Taxonomy" id="1347342"/>
    <lineage>
        <taxon>Bacteria</taxon>
        <taxon>Pseudomonadati</taxon>
        <taxon>Bacteroidota</taxon>
        <taxon>Flavobacteriia</taxon>
        <taxon>Flavobacteriales</taxon>
        <taxon>Flavobacteriaceae</taxon>
        <taxon>Formosa</taxon>
    </lineage>
</organism>
<feature type="coiled-coil region" evidence="3">
    <location>
        <begin position="207"/>
        <end position="234"/>
    </location>
</feature>
<dbReference type="AlphaFoldDB" id="T2KNS1"/>
<dbReference type="Pfam" id="PF02321">
    <property type="entry name" value="OEP"/>
    <property type="match status" value="2"/>
</dbReference>
<dbReference type="EMBL" id="HG315671">
    <property type="protein sequence ID" value="CDF80375.1"/>
    <property type="molecule type" value="Genomic_DNA"/>
</dbReference>
<dbReference type="eggNOG" id="COG1538">
    <property type="taxonomic scope" value="Bacteria"/>
</dbReference>
<keyword evidence="2" id="KW-0472">Membrane</keyword>
<keyword evidence="2" id="KW-0812">Transmembrane</keyword>
<keyword evidence="2" id="KW-0564">Palmitate</keyword>
<dbReference type="GO" id="GO:0015562">
    <property type="term" value="F:efflux transmembrane transporter activity"/>
    <property type="evidence" value="ECO:0007669"/>
    <property type="project" value="InterPro"/>
</dbReference>
<dbReference type="Proteomes" id="UP000016160">
    <property type="component" value="Chromosome"/>
</dbReference>
<accession>T2KNS1</accession>
<keyword evidence="2" id="KW-1134">Transmembrane beta strand</keyword>
<dbReference type="InterPro" id="IPR010131">
    <property type="entry name" value="MdtP/NodT-like"/>
</dbReference>
<keyword evidence="5" id="KW-1185">Reference proteome</keyword>
<dbReference type="SUPFAM" id="SSF56954">
    <property type="entry name" value="Outer membrane efflux proteins (OEP)"/>
    <property type="match status" value="1"/>
</dbReference>
<evidence type="ECO:0000256" key="1">
    <source>
        <dbReference type="ARBA" id="ARBA00007613"/>
    </source>
</evidence>
<dbReference type="HOGENOM" id="CLU_012817_13_1_10"/>
<evidence type="ECO:0000313" key="4">
    <source>
        <dbReference type="EMBL" id="CDF80375.1"/>
    </source>
</evidence>
<dbReference type="Gene3D" id="2.20.200.10">
    <property type="entry name" value="Outer membrane efflux proteins (OEP)"/>
    <property type="match status" value="1"/>
</dbReference>
<dbReference type="GO" id="GO:0005886">
    <property type="term" value="C:plasma membrane"/>
    <property type="evidence" value="ECO:0007669"/>
    <property type="project" value="UniProtKB-SubCell"/>
</dbReference>
<reference evidence="4 5" key="1">
    <citation type="journal article" date="2013" name="Appl. Environ. Microbiol.">
        <title>The genome of the alga-associated marine flavobacterium Formosa agariphila KMM 3901T reveals a broad potential for degradation of algal polysaccharides.</title>
        <authorList>
            <person name="Mann A.J."/>
            <person name="Hahnke R.L."/>
            <person name="Huang S."/>
            <person name="Werner J."/>
            <person name="Xing P."/>
            <person name="Barbeyron T."/>
            <person name="Huettel B."/>
            <person name="Stueber K."/>
            <person name="Reinhardt R."/>
            <person name="Harder J."/>
            <person name="Gloeckner F.O."/>
            <person name="Amann R.I."/>
            <person name="Teeling H."/>
        </authorList>
    </citation>
    <scope>NUCLEOTIDE SEQUENCE [LARGE SCALE GENOMIC DNA]</scope>
    <source>
        <strain evidence="5">DSM 15362 / KCTC 12365 / LMG 23005 / KMM 3901</strain>
    </source>
</reference>
<name>T2KNS1_FORAG</name>
<dbReference type="NCBIfam" id="TIGR01845">
    <property type="entry name" value="outer_NodT"/>
    <property type="match status" value="1"/>
</dbReference>
<dbReference type="Gene3D" id="1.20.1600.10">
    <property type="entry name" value="Outer membrane efflux proteins (OEP)"/>
    <property type="match status" value="1"/>
</dbReference>
<comment type="similarity">
    <text evidence="1 2">Belongs to the outer membrane factor (OMF) (TC 1.B.17) family.</text>
</comment>
<keyword evidence="3" id="KW-0175">Coiled coil</keyword>
<sequence>MIFSGLCIIQSCAVKQPGTSEDLQEEAFANFILPSTWQNSADTLAIQDNWLSTFNHPVLDTLVKEALVYNPDLRISSSRIEEANGYLQAAQAALRPAFSILGRESTKLGGTFGNGLNGALFAASWELDIWGKLRSARSAEEANLEAMKSEQSFARLSIAAHVTRTYFLASKTFLQMELAQQMIALSENMKTISQNRFDIGIGTQIDVEMANANLNSLKDANRQLELAYANQLRALELLLGRYPAAEIEVKNELVELNAEIPSGIPLQILERRPDVLASQQRYNAAFYRVGEAEAAKLPQLSLTASLGILDSQIFQLSDDFSNPIRSIGGELAAPIYQGGALKANVAIRTAQQKQALEDYNRTVLNAMADVENTLDAVQTVGEREIFIKQSVTSNEKAFELEEVRFKVGLVDMRNLIDQQMDLYKSQTDLLNIKGEKIIQRINLYMALGGNM</sequence>
<evidence type="ECO:0000256" key="2">
    <source>
        <dbReference type="RuleBase" id="RU362097"/>
    </source>
</evidence>
<dbReference type="InterPro" id="IPR003423">
    <property type="entry name" value="OMP_efflux"/>
</dbReference>
<gene>
    <name evidence="4" type="ORF">BN863_26630</name>
</gene>
<dbReference type="STRING" id="1347342.BN863_26630"/>
<evidence type="ECO:0000256" key="3">
    <source>
        <dbReference type="SAM" id="Coils"/>
    </source>
</evidence>
<protein>
    <submittedName>
        <fullName evidence="4">Outer membrane efflux lipoprotein</fullName>
    </submittedName>
</protein>
<dbReference type="PATRIC" id="fig|1347342.6.peg.2679"/>
<dbReference type="PANTHER" id="PTHR30203">
    <property type="entry name" value="OUTER MEMBRANE CATION EFFLUX PROTEIN"/>
    <property type="match status" value="1"/>
</dbReference>
<keyword evidence="2 4" id="KW-0449">Lipoprotein</keyword>